<gene>
    <name evidence="6" type="ORF">GC106_80990</name>
</gene>
<protein>
    <submittedName>
        <fullName evidence="6">Nitric oxide synthase oxygenase</fullName>
    </submittedName>
</protein>
<evidence type="ECO:0000256" key="1">
    <source>
        <dbReference type="ARBA" id="ARBA00022617"/>
    </source>
</evidence>
<dbReference type="PANTHER" id="PTHR43410">
    <property type="entry name" value="NITRIC OXIDE SYNTHASE OXYGENASE"/>
    <property type="match status" value="1"/>
</dbReference>
<evidence type="ECO:0000259" key="5">
    <source>
        <dbReference type="Pfam" id="PF02898"/>
    </source>
</evidence>
<dbReference type="Gene3D" id="3.90.340.10">
    <property type="entry name" value="Nitric Oxide Synthase, Chain A, domain 1"/>
    <property type="match status" value="1"/>
</dbReference>
<dbReference type="Gene3D" id="3.90.440.10">
    <property type="entry name" value="Nitric Oxide Synthase,Heme Domain,Chain A domain 2"/>
    <property type="match status" value="1"/>
</dbReference>
<dbReference type="SUPFAM" id="SSF56512">
    <property type="entry name" value="Nitric oxide (NO) synthase oxygenase domain"/>
    <property type="match status" value="1"/>
</dbReference>
<dbReference type="InterPro" id="IPR044944">
    <property type="entry name" value="NOS_dom_3"/>
</dbReference>
<keyword evidence="4" id="KW-0408">Iron</keyword>
<dbReference type="Proteomes" id="UP000763557">
    <property type="component" value="Unassembled WGS sequence"/>
</dbReference>
<dbReference type="InterPro" id="IPR044940">
    <property type="entry name" value="NOS_dom_2"/>
</dbReference>
<evidence type="ECO:0000313" key="7">
    <source>
        <dbReference type="Proteomes" id="UP000763557"/>
    </source>
</evidence>
<evidence type="ECO:0000256" key="3">
    <source>
        <dbReference type="ARBA" id="ARBA00023002"/>
    </source>
</evidence>
<keyword evidence="2" id="KW-0479">Metal-binding</keyword>
<comment type="caution">
    <text evidence="6">The sequence shown here is derived from an EMBL/GenBank/DDBJ whole genome shotgun (WGS) entry which is preliminary data.</text>
</comment>
<evidence type="ECO:0000256" key="2">
    <source>
        <dbReference type="ARBA" id="ARBA00022723"/>
    </source>
</evidence>
<proteinExistence type="predicted"/>
<dbReference type="Pfam" id="PF02898">
    <property type="entry name" value="NO_synthase"/>
    <property type="match status" value="1"/>
</dbReference>
<dbReference type="PANTHER" id="PTHR43410:SF1">
    <property type="entry name" value="NITRIC OXIDE SYNTHASE"/>
    <property type="match status" value="1"/>
</dbReference>
<dbReference type="InterPro" id="IPR050607">
    <property type="entry name" value="NOS"/>
</dbReference>
<evidence type="ECO:0000313" key="6">
    <source>
        <dbReference type="EMBL" id="NRN70825.1"/>
    </source>
</evidence>
<dbReference type="Gene3D" id="3.90.1230.10">
    <property type="entry name" value="Nitric Oxide Synthase, Chain A, domain 3"/>
    <property type="match status" value="1"/>
</dbReference>
<keyword evidence="1" id="KW-0349">Heme</keyword>
<dbReference type="InterPro" id="IPR044943">
    <property type="entry name" value="NOS_dom_1"/>
</dbReference>
<accession>A0ABX2FHF7</accession>
<dbReference type="EMBL" id="JAAATY010000045">
    <property type="protein sequence ID" value="NRN70825.1"/>
    <property type="molecule type" value="Genomic_DNA"/>
</dbReference>
<reference evidence="6 7" key="1">
    <citation type="submission" date="2020-01" db="EMBL/GenBank/DDBJ databases">
        <title>Kibdelosporangium persica a novel Actinomycetes from a hot desert in Iran.</title>
        <authorList>
            <person name="Safaei N."/>
            <person name="Zaburannyi N."/>
            <person name="Mueller R."/>
            <person name="Wink J."/>
        </authorList>
    </citation>
    <scope>NUCLEOTIDE SEQUENCE [LARGE SCALE GENOMIC DNA]</scope>
    <source>
        <strain evidence="6 7">4NS15</strain>
    </source>
</reference>
<sequence length="377" mass="41666">MDMTTARNQPQHAPAELLAEACTFLASAELRGTSAARLATVREEITHTGTYAHTADELTWGARIAWRNATSCLGRAYWRALEVRDRREVTTVDELAEACVEHLRVATNGGRVRLTITVGPAADAGQALRVLNHQLVGYAGHLQADGSVVGDPKSVWLTQLVRSLGWSGTGGRFDVLPLVIQRAPGERPWWYRLPRDVVMEVPLSHPDLPWFEALGLRWYAHPAISHQRLRIGGVDYPAAPFSGWYTATEISAENLARRYSVLPEIAQRMGLDTTSTRTLWLDRALVELTTAVLHSYQRHGVIVVDHHHAAKSFSTHENSELAAGRPVYGRYSSLVAPTAAATTDVYYRSYRNRVVVPNFFPPAPIDLDPDAANGALR</sequence>
<name>A0ABX2FHF7_9PSEU</name>
<keyword evidence="3" id="KW-0560">Oxidoreductase</keyword>
<organism evidence="6 7">
    <name type="scientific">Kibdelosporangium persicum</name>
    <dbReference type="NCBI Taxonomy" id="2698649"/>
    <lineage>
        <taxon>Bacteria</taxon>
        <taxon>Bacillati</taxon>
        <taxon>Actinomycetota</taxon>
        <taxon>Actinomycetes</taxon>
        <taxon>Pseudonocardiales</taxon>
        <taxon>Pseudonocardiaceae</taxon>
        <taxon>Kibdelosporangium</taxon>
    </lineage>
</organism>
<dbReference type="InterPro" id="IPR004030">
    <property type="entry name" value="NOS_N"/>
</dbReference>
<keyword evidence="7" id="KW-1185">Reference proteome</keyword>
<evidence type="ECO:0000256" key="4">
    <source>
        <dbReference type="ARBA" id="ARBA00023004"/>
    </source>
</evidence>
<dbReference type="InterPro" id="IPR036119">
    <property type="entry name" value="NOS_N_sf"/>
</dbReference>
<feature type="domain" description="Nitric oxide synthase (NOS)" evidence="5">
    <location>
        <begin position="21"/>
        <end position="360"/>
    </location>
</feature>